<keyword evidence="23" id="KW-1185">Reference proteome</keyword>
<reference evidence="22 23" key="1">
    <citation type="journal article" date="2018" name="G3 (Bethesda)">
        <title>A High-Quality Reference Genome for the Invasive Mosquitofish Gambusia affinis Using a Chicago Library.</title>
        <authorList>
            <person name="Hoffberg S.L."/>
            <person name="Troendle N.J."/>
            <person name="Glenn T.C."/>
            <person name="Mahmud O."/>
            <person name="Louha S."/>
            <person name="Chalopin D."/>
            <person name="Bennetzen J.L."/>
            <person name="Mauricio R."/>
        </authorList>
    </citation>
    <scope>NUCLEOTIDE SEQUENCE [LARGE SCALE GENOMIC DNA]</scope>
    <source>
        <strain evidence="22">NE01/NJP1002.9</strain>
        <tissue evidence="22">Muscle</tissue>
    </source>
</reference>
<keyword evidence="17" id="KW-0407">Ion channel</keyword>
<keyword evidence="13" id="KW-0675">Receptor</keyword>
<evidence type="ECO:0000256" key="18">
    <source>
        <dbReference type="ARBA" id="ARBA00034100"/>
    </source>
</evidence>
<evidence type="ECO:0000256" key="16">
    <source>
        <dbReference type="ARBA" id="ARBA00023286"/>
    </source>
</evidence>
<dbReference type="AlphaFoldDB" id="A0A315V984"/>
<evidence type="ECO:0000256" key="21">
    <source>
        <dbReference type="SAM" id="MobiDB-lite"/>
    </source>
</evidence>
<evidence type="ECO:0000256" key="6">
    <source>
        <dbReference type="ARBA" id="ARBA00022837"/>
    </source>
</evidence>
<keyword evidence="4" id="KW-0812">Transmembrane</keyword>
<evidence type="ECO:0000256" key="11">
    <source>
        <dbReference type="ARBA" id="ARBA00023136"/>
    </source>
</evidence>
<evidence type="ECO:0000256" key="1">
    <source>
        <dbReference type="ARBA" id="ARBA00004651"/>
    </source>
</evidence>
<keyword evidence="15" id="KW-0628">Postsynaptic cell membrane</keyword>
<evidence type="ECO:0000256" key="2">
    <source>
        <dbReference type="ARBA" id="ARBA00022448"/>
    </source>
</evidence>
<keyword evidence="16" id="KW-1071">Ligand-gated ion channel</keyword>
<evidence type="ECO:0000256" key="15">
    <source>
        <dbReference type="ARBA" id="ARBA00023257"/>
    </source>
</evidence>
<keyword evidence="7" id="KW-0460">Magnesium</keyword>
<gene>
    <name evidence="22" type="ORF">CCH79_00020277</name>
</gene>
<evidence type="ECO:0000313" key="22">
    <source>
        <dbReference type="EMBL" id="PWA19959.1"/>
    </source>
</evidence>
<keyword evidence="8" id="KW-1133">Transmembrane helix</keyword>
<keyword evidence="6" id="KW-0106">Calcium</keyword>
<evidence type="ECO:0000256" key="20">
    <source>
        <dbReference type="ARBA" id="ARBA00036634"/>
    </source>
</evidence>
<evidence type="ECO:0000256" key="3">
    <source>
        <dbReference type="ARBA" id="ARBA00022475"/>
    </source>
</evidence>
<accession>A0A315V984</accession>
<dbReference type="PANTHER" id="PTHR21650">
    <property type="entry name" value="MEMBRALIN/KINETOCHORE PROTEIN NUF2"/>
    <property type="match status" value="1"/>
</dbReference>
<dbReference type="GO" id="GO:0034220">
    <property type="term" value="P:monoatomic ion transmembrane transport"/>
    <property type="evidence" value="ECO:0007669"/>
    <property type="project" value="UniProtKB-KW"/>
</dbReference>
<dbReference type="Gene3D" id="3.40.190.10">
    <property type="entry name" value="Periplasmic binding protein-like II"/>
    <property type="match status" value="2"/>
</dbReference>
<comment type="subcellular location">
    <subcellularLocation>
        <location evidence="1">Cell membrane</location>
        <topology evidence="1">Multi-pass membrane protein</topology>
    </subcellularLocation>
    <subcellularLocation>
        <location evidence="18">Postsynaptic cell membrane</location>
    </subcellularLocation>
</comment>
<feature type="region of interest" description="Disordered" evidence="21">
    <location>
        <begin position="172"/>
        <end position="229"/>
    </location>
</feature>
<comment type="caution">
    <text evidence="22">The sequence shown here is derived from an EMBL/GenBank/DDBJ whole genome shotgun (WGS) entry which is preliminary data.</text>
</comment>
<evidence type="ECO:0000313" key="23">
    <source>
        <dbReference type="Proteomes" id="UP000250572"/>
    </source>
</evidence>
<evidence type="ECO:0000256" key="4">
    <source>
        <dbReference type="ARBA" id="ARBA00022692"/>
    </source>
</evidence>
<evidence type="ECO:0000256" key="5">
    <source>
        <dbReference type="ARBA" id="ARBA00022729"/>
    </source>
</evidence>
<evidence type="ECO:0000256" key="12">
    <source>
        <dbReference type="ARBA" id="ARBA00023157"/>
    </source>
</evidence>
<sequence length="337" mass="37775">MFSLWMYGFSPGTLVLLHHPSQGFRFGTVRESSAEDYMKKSFPEMHEYMRRFNEPTTPEGVATLKTDPPQLDAFIMDKALLDYEVSIDAECKLATVGKPFAIEGQCLSFLVLSLWETILRLALIGRFSVFLQHSMIYFFHHYELPAILQQIRIQEMLLQNQQAGQNQTALQDNLNNNNANAGPDPAGTGQSADSTVEPPQAEPLPSSSVARHSAPPSTREKVRDQQRSMLSSGWVGQQVKLLTAHWRIKLQGAELKPHLVIAGVRGPSLLKAQPLIQTAPLLRARVQTASHLGIRAPPPAACHERPGGASWWAGPVWFLMPLLVDWSVRNQWNQWNR</sequence>
<evidence type="ECO:0000256" key="7">
    <source>
        <dbReference type="ARBA" id="ARBA00022842"/>
    </source>
</evidence>
<evidence type="ECO:0000256" key="10">
    <source>
        <dbReference type="ARBA" id="ARBA00023065"/>
    </source>
</evidence>
<evidence type="ECO:0000256" key="9">
    <source>
        <dbReference type="ARBA" id="ARBA00023018"/>
    </source>
</evidence>
<name>A0A315V984_GAMAF</name>
<keyword evidence="11" id="KW-0472">Membrane</keyword>
<dbReference type="SUPFAM" id="SSF53850">
    <property type="entry name" value="Periplasmic binding protein-like II"/>
    <property type="match status" value="1"/>
</dbReference>
<evidence type="ECO:0000256" key="17">
    <source>
        <dbReference type="ARBA" id="ARBA00023303"/>
    </source>
</evidence>
<dbReference type="Proteomes" id="UP000250572">
    <property type="component" value="Unassembled WGS sequence"/>
</dbReference>
<dbReference type="EMBL" id="NHOQ01002037">
    <property type="protein sequence ID" value="PWA19959.1"/>
    <property type="molecule type" value="Genomic_DNA"/>
</dbReference>
<keyword evidence="3" id="KW-1003">Cell membrane</keyword>
<keyword evidence="10" id="KW-0406">Ion transport</keyword>
<evidence type="ECO:0000256" key="19">
    <source>
        <dbReference type="ARBA" id="ARBA00036239"/>
    </source>
</evidence>
<evidence type="ECO:0000256" key="13">
    <source>
        <dbReference type="ARBA" id="ARBA00023170"/>
    </source>
</evidence>
<evidence type="ECO:0000256" key="8">
    <source>
        <dbReference type="ARBA" id="ARBA00022989"/>
    </source>
</evidence>
<comment type="catalytic activity">
    <reaction evidence="20">
        <text>Ca(2+)(in) = Ca(2+)(out)</text>
        <dbReference type="Rhea" id="RHEA:29671"/>
        <dbReference type="ChEBI" id="CHEBI:29108"/>
    </reaction>
</comment>
<dbReference type="GO" id="GO:0005783">
    <property type="term" value="C:endoplasmic reticulum"/>
    <property type="evidence" value="ECO:0007669"/>
    <property type="project" value="TreeGrafter"/>
</dbReference>
<keyword evidence="9" id="KW-0770">Synapse</keyword>
<dbReference type="PANTHER" id="PTHR21650:SF4">
    <property type="entry name" value="MEMBRALIN"/>
    <property type="match status" value="1"/>
</dbReference>
<keyword evidence="5" id="KW-0732">Signal</keyword>
<dbReference type="GO" id="GO:0034976">
    <property type="term" value="P:response to endoplasmic reticulum stress"/>
    <property type="evidence" value="ECO:0007669"/>
    <property type="project" value="TreeGrafter"/>
</dbReference>
<keyword evidence="14" id="KW-0325">Glycoprotein</keyword>
<protein>
    <submittedName>
        <fullName evidence="22">Uncharacterized protein</fullName>
    </submittedName>
</protein>
<comment type="catalytic activity">
    <reaction evidence="19">
        <text>Na(+)(in) = Na(+)(out)</text>
        <dbReference type="Rhea" id="RHEA:34963"/>
        <dbReference type="ChEBI" id="CHEBI:29101"/>
    </reaction>
</comment>
<dbReference type="FunFam" id="3.40.190.10:FF:000045">
    <property type="entry name" value="Putative glutamate receptor ionotropic NMDA 3A"/>
    <property type="match status" value="1"/>
</dbReference>
<keyword evidence="2" id="KW-0813">Transport</keyword>
<proteinExistence type="predicted"/>
<evidence type="ECO:0000256" key="14">
    <source>
        <dbReference type="ARBA" id="ARBA00023180"/>
    </source>
</evidence>
<dbReference type="GO" id="GO:1904294">
    <property type="term" value="P:positive regulation of ERAD pathway"/>
    <property type="evidence" value="ECO:0007669"/>
    <property type="project" value="TreeGrafter"/>
</dbReference>
<keyword evidence="12" id="KW-1015">Disulfide bond</keyword>
<organism evidence="22 23">
    <name type="scientific">Gambusia affinis</name>
    <name type="common">Western mosquitofish</name>
    <name type="synonym">Heterandria affinis</name>
    <dbReference type="NCBI Taxonomy" id="33528"/>
    <lineage>
        <taxon>Eukaryota</taxon>
        <taxon>Metazoa</taxon>
        <taxon>Chordata</taxon>
        <taxon>Craniata</taxon>
        <taxon>Vertebrata</taxon>
        <taxon>Euteleostomi</taxon>
        <taxon>Actinopterygii</taxon>
        <taxon>Neopterygii</taxon>
        <taxon>Teleostei</taxon>
        <taxon>Neoteleostei</taxon>
        <taxon>Acanthomorphata</taxon>
        <taxon>Ovalentaria</taxon>
        <taxon>Atherinomorphae</taxon>
        <taxon>Cyprinodontiformes</taxon>
        <taxon>Poeciliidae</taxon>
        <taxon>Poeciliinae</taxon>
        <taxon>Gambusia</taxon>
    </lineage>
</organism>
<feature type="compositionally biased region" description="Low complexity" evidence="21">
    <location>
        <begin position="172"/>
        <end position="188"/>
    </location>
</feature>
<dbReference type="GO" id="GO:0045211">
    <property type="term" value="C:postsynaptic membrane"/>
    <property type="evidence" value="ECO:0007669"/>
    <property type="project" value="UniProtKB-SubCell"/>
</dbReference>